<dbReference type="GO" id="GO:0046503">
    <property type="term" value="P:glycerolipid catabolic process"/>
    <property type="evidence" value="ECO:0007669"/>
    <property type="project" value="TreeGrafter"/>
</dbReference>
<gene>
    <name evidence="2" type="primary">rdmC_4</name>
    <name evidence="2" type="ORF">DSM104329_04088</name>
</gene>
<protein>
    <submittedName>
        <fullName evidence="2">Aclacinomycin methylesterase RdmC</fullName>
        <ecNumber evidence="2">3.1.1.95</ecNumber>
    </submittedName>
</protein>
<dbReference type="KEGG" id="sbae:DSM104329_04088"/>
<evidence type="ECO:0000313" key="3">
    <source>
        <dbReference type="Proteomes" id="UP001162834"/>
    </source>
</evidence>
<sequence>MVARNGSVELAYDVAGPGEPLLMIMGLSGSRRAWGRLLPHLSGRVECITFDNRGTGDSDGVRGLLSMDDMVADALAVLDAAGHDSAHVIGVSMGGMIAQHVALEHRDRVRSLILGCTTPVGRNGAPPWRLLSATALRPLVGSARTFRLVAPALYAERTRREHPDRIQDDLQLRLQDATSVRTSIAQLAAISRHDTRRRLAELGGLEVTILHGEEDALVPIEAGVALADAIPGARMVGLPGCGHMLTTDAEEPTAAAVIEHLGRAGALPAAAA</sequence>
<organism evidence="2 3">
    <name type="scientific">Capillimicrobium parvum</name>
    <dbReference type="NCBI Taxonomy" id="2884022"/>
    <lineage>
        <taxon>Bacteria</taxon>
        <taxon>Bacillati</taxon>
        <taxon>Actinomycetota</taxon>
        <taxon>Thermoleophilia</taxon>
        <taxon>Solirubrobacterales</taxon>
        <taxon>Capillimicrobiaceae</taxon>
        <taxon>Capillimicrobium</taxon>
    </lineage>
</organism>
<dbReference type="InterPro" id="IPR000073">
    <property type="entry name" value="AB_hydrolase_1"/>
</dbReference>
<dbReference type="PANTHER" id="PTHR43433">
    <property type="entry name" value="HYDROLASE, ALPHA/BETA FOLD FAMILY PROTEIN"/>
    <property type="match status" value="1"/>
</dbReference>
<reference evidence="2" key="1">
    <citation type="journal article" date="2022" name="Int. J. Syst. Evol. Microbiol.">
        <title>Pseudomonas aegrilactucae sp. nov. and Pseudomonas morbosilactucae sp. nov., pathogens causing bacterial rot of lettuce in Japan.</title>
        <authorList>
            <person name="Sawada H."/>
            <person name="Fujikawa T."/>
            <person name="Satou M."/>
        </authorList>
    </citation>
    <scope>NUCLEOTIDE SEQUENCE</scope>
    <source>
        <strain evidence="2">0166_1</strain>
    </source>
</reference>
<dbReference type="Pfam" id="PF00561">
    <property type="entry name" value="Abhydrolase_1"/>
    <property type="match status" value="1"/>
</dbReference>
<feature type="domain" description="AB hydrolase-1" evidence="1">
    <location>
        <begin position="20"/>
        <end position="245"/>
    </location>
</feature>
<dbReference type="GO" id="GO:0004806">
    <property type="term" value="F:triacylglycerol lipase activity"/>
    <property type="evidence" value="ECO:0007669"/>
    <property type="project" value="TreeGrafter"/>
</dbReference>
<name>A0A9E6Y0S6_9ACTN</name>
<dbReference type="RefSeq" id="WP_259311715.1">
    <property type="nucleotide sequence ID" value="NZ_CP087164.1"/>
</dbReference>
<dbReference type="PANTHER" id="PTHR43433:SF5">
    <property type="entry name" value="AB HYDROLASE-1 DOMAIN-CONTAINING PROTEIN"/>
    <property type="match status" value="1"/>
</dbReference>
<evidence type="ECO:0000259" key="1">
    <source>
        <dbReference type="Pfam" id="PF00561"/>
    </source>
</evidence>
<dbReference type="EC" id="3.1.1.95" evidence="2"/>
<dbReference type="AlphaFoldDB" id="A0A9E6Y0S6"/>
<dbReference type="InterPro" id="IPR029058">
    <property type="entry name" value="AB_hydrolase_fold"/>
</dbReference>
<proteinExistence type="predicted"/>
<dbReference type="InterPro" id="IPR050471">
    <property type="entry name" value="AB_hydrolase"/>
</dbReference>
<dbReference type="EMBL" id="CP087164">
    <property type="protein sequence ID" value="UGS37668.1"/>
    <property type="molecule type" value="Genomic_DNA"/>
</dbReference>
<keyword evidence="3" id="KW-1185">Reference proteome</keyword>
<dbReference type="GO" id="GO:0102530">
    <property type="term" value="F:aclacinomycin T methylesterase activity"/>
    <property type="evidence" value="ECO:0007669"/>
    <property type="project" value="UniProtKB-EC"/>
</dbReference>
<dbReference type="PRINTS" id="PR00111">
    <property type="entry name" value="ABHYDROLASE"/>
</dbReference>
<dbReference type="SUPFAM" id="SSF53474">
    <property type="entry name" value="alpha/beta-Hydrolases"/>
    <property type="match status" value="1"/>
</dbReference>
<dbReference type="Gene3D" id="3.40.50.1820">
    <property type="entry name" value="alpha/beta hydrolase"/>
    <property type="match status" value="1"/>
</dbReference>
<evidence type="ECO:0000313" key="2">
    <source>
        <dbReference type="EMBL" id="UGS37668.1"/>
    </source>
</evidence>
<dbReference type="Proteomes" id="UP001162834">
    <property type="component" value="Chromosome"/>
</dbReference>
<accession>A0A9E6Y0S6</accession>
<keyword evidence="2" id="KW-0378">Hydrolase</keyword>